<dbReference type="PANTHER" id="PTHR45947:SF3">
    <property type="entry name" value="SULFOQUINOVOSYL TRANSFERASE SQD2"/>
    <property type="match status" value="1"/>
</dbReference>
<dbReference type="Pfam" id="PF13439">
    <property type="entry name" value="Glyco_transf_4"/>
    <property type="match status" value="1"/>
</dbReference>
<keyword evidence="6" id="KW-1185">Reference proteome</keyword>
<keyword evidence="1" id="KW-0328">Glycosyltransferase</keyword>
<protein>
    <submittedName>
        <fullName evidence="5">Hypothetical glycosyl transferase</fullName>
    </submittedName>
</protein>
<organism evidence="5 6">
    <name type="scientific">Mycolicibacterium cyprinidarum</name>
    <dbReference type="NCBI Taxonomy" id="2860311"/>
    <lineage>
        <taxon>Bacteria</taxon>
        <taxon>Bacillati</taxon>
        <taxon>Actinomycetota</taxon>
        <taxon>Actinomycetes</taxon>
        <taxon>Mycobacteriales</taxon>
        <taxon>Mycobacteriaceae</taxon>
        <taxon>Mycolicibacterium</taxon>
    </lineage>
</organism>
<evidence type="ECO:0000259" key="4">
    <source>
        <dbReference type="Pfam" id="PF13439"/>
    </source>
</evidence>
<feature type="domain" description="Glycosyltransferase subfamily 4-like N-terminal" evidence="4">
    <location>
        <begin position="15"/>
        <end position="221"/>
    </location>
</feature>
<gene>
    <name evidence="5" type="ORF">NGTWS1702_07030</name>
</gene>
<evidence type="ECO:0000256" key="2">
    <source>
        <dbReference type="ARBA" id="ARBA00022679"/>
    </source>
</evidence>
<evidence type="ECO:0000313" key="6">
    <source>
        <dbReference type="Proteomes" id="UP001060504"/>
    </source>
</evidence>
<evidence type="ECO:0000256" key="1">
    <source>
        <dbReference type="ARBA" id="ARBA00022676"/>
    </source>
</evidence>
<name>A0ABQ4V7N6_9MYCO</name>
<dbReference type="InterPro" id="IPR028098">
    <property type="entry name" value="Glyco_trans_4-like_N"/>
</dbReference>
<keyword evidence="2 5" id="KW-0808">Transferase</keyword>
<evidence type="ECO:0000259" key="3">
    <source>
        <dbReference type="Pfam" id="PF00534"/>
    </source>
</evidence>
<proteinExistence type="predicted"/>
<accession>A0ABQ4V7N6</accession>
<feature type="domain" description="Glycosyl transferase family 1" evidence="3">
    <location>
        <begin position="235"/>
        <end position="387"/>
    </location>
</feature>
<dbReference type="PANTHER" id="PTHR45947">
    <property type="entry name" value="SULFOQUINOVOSYL TRANSFERASE SQD2"/>
    <property type="match status" value="1"/>
</dbReference>
<evidence type="ECO:0000313" key="5">
    <source>
        <dbReference type="EMBL" id="GJF10777.1"/>
    </source>
</evidence>
<sequence>MHVALFTDLHPAGLGGAQMSVAAQRRSLEQLGHKVTVFTAPLPNAAAADADPSVVPLKPVPVMAPLMRVLGKSDDFVFVWPSRANRELIDEAFLARERIDIVHAQGDLGVAISGVEAARRHGIPVVQTKHTRYDAYLEQATPTPLLLALIVGRMQKPHLASEFIFMRVKETTAARLAWRFMVANAQAVDHEIVPTKHFAQSLAGRGVNRPISVISNGIDDDAIDRAVAAEVVRPSDSEPLRLIWCGRLSPEKRVLAAIEAVSQVDNCTLDVYGEGHLEASIKKSIEAAGLSLRIRLHGRVDNEECLTAMRSSGALLFTSYGFDTQGMVLLEAAAMSLPTIYCDPALGETVPEGGGLLSADPSPAALAATIRILVEDRNKLRTMSNNVNAHQGVPQQSLQTEKIVAIYRSLVDRVPA</sequence>
<dbReference type="InterPro" id="IPR001296">
    <property type="entry name" value="Glyco_trans_1"/>
</dbReference>
<dbReference type="Proteomes" id="UP001060504">
    <property type="component" value="Unassembled WGS sequence"/>
</dbReference>
<dbReference type="Gene3D" id="3.40.50.2000">
    <property type="entry name" value="Glycogen Phosphorylase B"/>
    <property type="match status" value="2"/>
</dbReference>
<dbReference type="Pfam" id="PF00534">
    <property type="entry name" value="Glycos_transf_1"/>
    <property type="match status" value="1"/>
</dbReference>
<dbReference type="InterPro" id="IPR050194">
    <property type="entry name" value="Glycosyltransferase_grp1"/>
</dbReference>
<dbReference type="SUPFAM" id="SSF53756">
    <property type="entry name" value="UDP-Glycosyltransferase/glycogen phosphorylase"/>
    <property type="match status" value="1"/>
</dbReference>
<dbReference type="GO" id="GO:0016740">
    <property type="term" value="F:transferase activity"/>
    <property type="evidence" value="ECO:0007669"/>
    <property type="project" value="UniProtKB-KW"/>
</dbReference>
<reference evidence="5 6" key="1">
    <citation type="submission" date="2021-08" db="EMBL/GenBank/DDBJ databases">
        <title>Draft genome sequence of Mycolicibacterium sp. NGTWS1702 strain.</title>
        <authorList>
            <person name="Matsumoto M."/>
            <person name="Tang B.C.C."/>
            <person name="Machida Y."/>
            <person name="Matoyama H."/>
            <person name="Kishihara T."/>
            <person name="Sato S."/>
            <person name="Kondo I."/>
            <person name="Sano M."/>
            <person name="Kato G."/>
        </authorList>
    </citation>
    <scope>NUCLEOTIDE SEQUENCE [LARGE SCALE GENOMIC DNA]</scope>
    <source>
        <strain evidence="5 6">NGTWSNA01</strain>
    </source>
</reference>
<comment type="caution">
    <text evidence="5">The sequence shown here is derived from an EMBL/GenBank/DDBJ whole genome shotgun (WGS) entry which is preliminary data.</text>
</comment>
<dbReference type="EMBL" id="BPRH01000766">
    <property type="protein sequence ID" value="GJF10777.1"/>
    <property type="molecule type" value="Genomic_DNA"/>
</dbReference>